<dbReference type="PANTHER" id="PTHR36290">
    <property type="entry name" value="RIKEN CDNA D630039A03 GENE"/>
    <property type="match status" value="1"/>
</dbReference>
<evidence type="ECO:0000313" key="3">
    <source>
        <dbReference type="Proteomes" id="UP000694409"/>
    </source>
</evidence>
<gene>
    <name evidence="2" type="primary">C2H9orf152</name>
</gene>
<feature type="domain" description="TBC1" evidence="1">
    <location>
        <begin position="51"/>
        <end position="146"/>
    </location>
</feature>
<dbReference type="Proteomes" id="UP000694409">
    <property type="component" value="Unassembled WGS sequence"/>
</dbReference>
<reference evidence="2" key="1">
    <citation type="submission" date="2025-08" db="UniProtKB">
        <authorList>
            <consortium name="Ensembl"/>
        </authorList>
    </citation>
    <scope>IDENTIFICATION</scope>
</reference>
<dbReference type="Pfam" id="PF15733">
    <property type="entry name" value="DUF4682"/>
    <property type="match status" value="1"/>
</dbReference>
<dbReference type="AlphaFoldDB" id="A0A8C9MVT1"/>
<dbReference type="PANTHER" id="PTHR36290:SF1">
    <property type="entry name" value="RIKEN CDNA D630039A03 GENE"/>
    <property type="match status" value="1"/>
</dbReference>
<dbReference type="Ensembl" id="ENSSCAT00000010574.1">
    <property type="protein sequence ID" value="ENSSCAP00000009367.1"/>
    <property type="gene ID" value="ENSSCAG00000007147.1"/>
</dbReference>
<reference evidence="2" key="2">
    <citation type="submission" date="2025-09" db="UniProtKB">
        <authorList>
            <consortium name="Ensembl"/>
        </authorList>
    </citation>
    <scope>IDENTIFICATION</scope>
</reference>
<keyword evidence="3" id="KW-1185">Reference proteome</keyword>
<evidence type="ECO:0000259" key="1">
    <source>
        <dbReference type="Pfam" id="PF15733"/>
    </source>
</evidence>
<name>A0A8C9MVT1_SERCA</name>
<proteinExistence type="predicted"/>
<dbReference type="InterPro" id="IPR032738">
    <property type="entry name" value="Tbc1d30_C"/>
</dbReference>
<dbReference type="OMA" id="MVNAVWI"/>
<accession>A0A8C9MVT1</accession>
<sequence>MKEMSCFCLAFSSLLEQMVKAYKYVTGIFSVTHNSEPQVSDGDKKLTRMDVSILEEQYDHIKQKQKLQPHIIVYKTGGHESVLPESMINPVLINKKVKRSKSCRGDVPVRKVPLETTNGGDSEEDLLWRVHLGRHRLGQALGQGDSWDLSNYNSTPWSFDNQKLISKGNGTPQTKEHEGTSELSELRQLGRSSMLNSLSKENGRDISSSCQKPPLESATAALWAHQQISATKGMPACNKLNFYPFPNRKGPRISEAARRLGLLEYYTHTIV</sequence>
<organism evidence="2 3">
    <name type="scientific">Serinus canaria</name>
    <name type="common">Island canary</name>
    <name type="synonym">Fringilla canaria</name>
    <dbReference type="NCBI Taxonomy" id="9135"/>
    <lineage>
        <taxon>Eukaryota</taxon>
        <taxon>Metazoa</taxon>
        <taxon>Chordata</taxon>
        <taxon>Craniata</taxon>
        <taxon>Vertebrata</taxon>
        <taxon>Euteleostomi</taxon>
        <taxon>Archelosauria</taxon>
        <taxon>Archosauria</taxon>
        <taxon>Dinosauria</taxon>
        <taxon>Saurischia</taxon>
        <taxon>Theropoda</taxon>
        <taxon>Coelurosauria</taxon>
        <taxon>Aves</taxon>
        <taxon>Neognathae</taxon>
        <taxon>Neoaves</taxon>
        <taxon>Telluraves</taxon>
        <taxon>Australaves</taxon>
        <taxon>Passeriformes</taxon>
        <taxon>Passeroidea</taxon>
        <taxon>Fringillidae</taxon>
        <taxon>Carduelinae</taxon>
        <taxon>Serinus</taxon>
    </lineage>
</organism>
<protein>
    <recommendedName>
        <fullName evidence="1">TBC1 domain-containing protein</fullName>
    </recommendedName>
</protein>
<evidence type="ECO:0000313" key="2">
    <source>
        <dbReference type="Ensembl" id="ENSSCAP00000009367.1"/>
    </source>
</evidence>
<dbReference type="GeneTree" id="ENSGT00390000005322"/>